<dbReference type="Proteomes" id="UP000827092">
    <property type="component" value="Unassembled WGS sequence"/>
</dbReference>
<name>A0AAV6UAD5_9ARAC</name>
<dbReference type="PANTHER" id="PTHR31569:SF4">
    <property type="entry name" value="SWIM-TYPE DOMAIN-CONTAINING PROTEIN"/>
    <property type="match status" value="1"/>
</dbReference>
<proteinExistence type="predicted"/>
<reference evidence="2 3" key="1">
    <citation type="journal article" date="2022" name="Nat. Ecol. Evol.">
        <title>A masculinizing supergene underlies an exaggerated male reproductive morph in a spider.</title>
        <authorList>
            <person name="Hendrickx F."/>
            <person name="De Corte Z."/>
            <person name="Sonet G."/>
            <person name="Van Belleghem S.M."/>
            <person name="Kostlbacher S."/>
            <person name="Vangestel C."/>
        </authorList>
    </citation>
    <scope>NUCLEOTIDE SEQUENCE [LARGE SCALE GENOMIC DNA]</scope>
    <source>
        <strain evidence="2">W744_W776</strain>
    </source>
</reference>
<keyword evidence="3" id="KW-1185">Reference proteome</keyword>
<evidence type="ECO:0000259" key="1">
    <source>
        <dbReference type="Pfam" id="PF21056"/>
    </source>
</evidence>
<dbReference type="PANTHER" id="PTHR31569">
    <property type="entry name" value="SWIM-TYPE DOMAIN-CONTAINING PROTEIN"/>
    <property type="match status" value="1"/>
</dbReference>
<protein>
    <recommendedName>
        <fullName evidence="1">ZSWIM1/3 RNaseH-like domain-containing protein</fullName>
    </recommendedName>
</protein>
<accession>A0AAV6UAD5</accession>
<dbReference type="InterPro" id="IPR048324">
    <property type="entry name" value="ZSWIM1-3_RNaseH-like"/>
</dbReference>
<evidence type="ECO:0000313" key="3">
    <source>
        <dbReference type="Proteomes" id="UP000827092"/>
    </source>
</evidence>
<dbReference type="AlphaFoldDB" id="A0AAV6UAD5"/>
<evidence type="ECO:0000313" key="2">
    <source>
        <dbReference type="EMBL" id="KAG8181112.1"/>
    </source>
</evidence>
<organism evidence="2 3">
    <name type="scientific">Oedothorax gibbosus</name>
    <dbReference type="NCBI Taxonomy" id="931172"/>
    <lineage>
        <taxon>Eukaryota</taxon>
        <taxon>Metazoa</taxon>
        <taxon>Ecdysozoa</taxon>
        <taxon>Arthropoda</taxon>
        <taxon>Chelicerata</taxon>
        <taxon>Arachnida</taxon>
        <taxon>Araneae</taxon>
        <taxon>Araneomorphae</taxon>
        <taxon>Entelegynae</taxon>
        <taxon>Araneoidea</taxon>
        <taxon>Linyphiidae</taxon>
        <taxon>Erigoninae</taxon>
        <taxon>Oedothorax</taxon>
    </lineage>
</organism>
<sequence length="273" mass="31616">MDTQIIACPLELEDKSPMGITVIIAGGRETKLTFKKYCPFSIQVTLSGDCMFVEVSKVNEEHNHETSKQLYMQLPKQRRLPEDVQNEVASHLHLQANKKLVQQKVMWETNKIVTLRDLTNLARKGTSSKTFHETTEMVRNMHDCDIELQVNSNKELFGIFIQDPIMKAAFHFYSEIIFVDSTYKLVDTNFPLLVLMTENGNGESEVVAVGLFVIEDRETMKWFFETFIKKNKCDNIRVAVTDKDFIERSVISDLLPMCSSRLRRFISYLTYLH</sequence>
<dbReference type="EMBL" id="JAFNEN010000534">
    <property type="protein sequence ID" value="KAG8181112.1"/>
    <property type="molecule type" value="Genomic_DNA"/>
</dbReference>
<dbReference type="Pfam" id="PF21056">
    <property type="entry name" value="ZSWIM1-3_RNaseH-like"/>
    <property type="match status" value="1"/>
</dbReference>
<gene>
    <name evidence="2" type="ORF">JTE90_029145</name>
</gene>
<feature type="domain" description="ZSWIM1/3 RNaseH-like" evidence="1">
    <location>
        <begin position="141"/>
        <end position="257"/>
    </location>
</feature>
<dbReference type="InterPro" id="IPR052579">
    <property type="entry name" value="Zinc_finger_SWIM"/>
</dbReference>
<comment type="caution">
    <text evidence="2">The sequence shown here is derived from an EMBL/GenBank/DDBJ whole genome shotgun (WGS) entry which is preliminary data.</text>
</comment>